<gene>
    <name evidence="2" type="ORF">ACHE_60465S</name>
</gene>
<dbReference type="EMBL" id="AP024421">
    <property type="protein sequence ID" value="BCR90579.1"/>
    <property type="molecule type" value="Genomic_DNA"/>
</dbReference>
<keyword evidence="3" id="KW-1185">Reference proteome</keyword>
<keyword evidence="1" id="KW-0472">Membrane</keyword>
<protein>
    <submittedName>
        <fullName evidence="2">Uncharacterized protein</fullName>
    </submittedName>
</protein>
<dbReference type="AlphaFoldDB" id="A0A7R7VUX4"/>
<dbReference type="GeneID" id="66984937"/>
<feature type="transmembrane region" description="Helical" evidence="1">
    <location>
        <begin position="51"/>
        <end position="74"/>
    </location>
</feature>
<evidence type="ECO:0000313" key="2">
    <source>
        <dbReference type="EMBL" id="BCR90579.1"/>
    </source>
</evidence>
<keyword evidence="1" id="KW-1133">Transmembrane helix</keyword>
<dbReference type="Proteomes" id="UP000637239">
    <property type="component" value="Chromosome 6"/>
</dbReference>
<accession>A0A7R7VUX4</accession>
<organism evidence="2 3">
    <name type="scientific">Aspergillus chevalieri</name>
    <name type="common">Eurotium chevalieri</name>
    <dbReference type="NCBI Taxonomy" id="182096"/>
    <lineage>
        <taxon>Eukaryota</taxon>
        <taxon>Fungi</taxon>
        <taxon>Dikarya</taxon>
        <taxon>Ascomycota</taxon>
        <taxon>Pezizomycotina</taxon>
        <taxon>Eurotiomycetes</taxon>
        <taxon>Eurotiomycetidae</taxon>
        <taxon>Eurotiales</taxon>
        <taxon>Aspergillaceae</taxon>
        <taxon>Aspergillus</taxon>
        <taxon>Aspergillus subgen. Aspergillus</taxon>
    </lineage>
</organism>
<reference evidence="2" key="2">
    <citation type="submission" date="2021-02" db="EMBL/GenBank/DDBJ databases">
        <title>Aspergillus chevalieri M1 genome sequence.</title>
        <authorList>
            <person name="Kadooka C."/>
            <person name="Mori K."/>
            <person name="Futagami T."/>
        </authorList>
    </citation>
    <scope>NUCLEOTIDE SEQUENCE</scope>
    <source>
        <strain evidence="2">M1</strain>
    </source>
</reference>
<keyword evidence="1" id="KW-0812">Transmembrane</keyword>
<evidence type="ECO:0000313" key="3">
    <source>
        <dbReference type="Proteomes" id="UP000637239"/>
    </source>
</evidence>
<sequence>MGYMREECPPATSKKTLKEIYGSIQILRSGYDWNDPTRKGAIEAYKRTNGIIFITATVLAALPVLFSLCMPSYYLGKQQNAVTHTALDDQ</sequence>
<name>A0A7R7VUX4_ASPCH</name>
<dbReference type="KEGG" id="ache:ACHE_60465S"/>
<evidence type="ECO:0000256" key="1">
    <source>
        <dbReference type="SAM" id="Phobius"/>
    </source>
</evidence>
<dbReference type="RefSeq" id="XP_043139101.1">
    <property type="nucleotide sequence ID" value="XM_043281643.1"/>
</dbReference>
<reference evidence="2" key="1">
    <citation type="submission" date="2021-01" db="EMBL/GenBank/DDBJ databases">
        <authorList>
            <consortium name="Aspergillus chevalieri M1 genome sequencing consortium"/>
            <person name="Kazuki M."/>
            <person name="Futagami T."/>
        </authorList>
    </citation>
    <scope>NUCLEOTIDE SEQUENCE</scope>
    <source>
        <strain evidence="2">M1</strain>
    </source>
</reference>
<proteinExistence type="predicted"/>